<dbReference type="Proteomes" id="UP000604046">
    <property type="component" value="Unassembled WGS sequence"/>
</dbReference>
<keyword evidence="2" id="KW-1185">Reference proteome</keyword>
<dbReference type="AlphaFoldDB" id="A0A812LBI0"/>
<reference evidence="1" key="1">
    <citation type="submission" date="2021-02" db="EMBL/GenBank/DDBJ databases">
        <authorList>
            <person name="Dougan E. K."/>
            <person name="Rhodes N."/>
            <person name="Thang M."/>
            <person name="Chan C."/>
        </authorList>
    </citation>
    <scope>NUCLEOTIDE SEQUENCE</scope>
</reference>
<comment type="caution">
    <text evidence="1">The sequence shown here is derived from an EMBL/GenBank/DDBJ whole genome shotgun (WGS) entry which is preliminary data.</text>
</comment>
<dbReference type="OrthoDB" id="416656at2759"/>
<accession>A0A812LBI0</accession>
<gene>
    <name evidence="1" type="ORF">SNAT2548_LOCUS11225</name>
</gene>
<protein>
    <submittedName>
        <fullName evidence="1">Uncharacterized protein</fullName>
    </submittedName>
</protein>
<organism evidence="1 2">
    <name type="scientific">Symbiodinium natans</name>
    <dbReference type="NCBI Taxonomy" id="878477"/>
    <lineage>
        <taxon>Eukaryota</taxon>
        <taxon>Sar</taxon>
        <taxon>Alveolata</taxon>
        <taxon>Dinophyceae</taxon>
        <taxon>Suessiales</taxon>
        <taxon>Symbiodiniaceae</taxon>
        <taxon>Symbiodinium</taxon>
    </lineage>
</organism>
<evidence type="ECO:0000313" key="2">
    <source>
        <dbReference type="Proteomes" id="UP000604046"/>
    </source>
</evidence>
<dbReference type="EMBL" id="CAJNDS010000996">
    <property type="protein sequence ID" value="CAE7243037.1"/>
    <property type="molecule type" value="Genomic_DNA"/>
</dbReference>
<name>A0A812LBI0_9DINO</name>
<proteinExistence type="predicted"/>
<sequence>MDPAPIQLKVLMVRVIGGSEMEFTKDDIRSLANKTKGIQTSNTSHCAARKQGLKAISQDLPLEQWPADVVCFAGITQLLVDLHVILLVWDKIKVDTSDLGANVSVIYAYKSRKIDAWLSHLNATIVSAYDYVWLADGDVKISVVNWFAFWTHMLYFQPQIAQPGIVAFDKDQGKTDFWSKQMKKWYKKYGHNPTEVRGSDHEILRIPADDEAGTMNIDPSLIAADVGIIEIMAPVLTARAWLHFREELLRRPKAMEWIEKGATWCVDLKWCEWARTALGLEVAEPDVPIRRYQESLQGRAHGERLWGSREASACLVFYQTPVRHHNFRSLKKLTKAFDQKNSELCRELEVELRNTTLHRAYRAFYESDLRATSSFTGILTLQSSLLHSKQQNRQAVDAVVGSMEGLGPRIQHVQGISRFQVALKGPRSSRVRRCTCPGYSRANSNVKTSNEDMVLILRRQLVIGISLL</sequence>
<evidence type="ECO:0000313" key="1">
    <source>
        <dbReference type="EMBL" id="CAE7243037.1"/>
    </source>
</evidence>